<protein>
    <submittedName>
        <fullName evidence="12">Zinc finger protein ZIC 4</fullName>
    </submittedName>
</protein>
<evidence type="ECO:0000256" key="8">
    <source>
        <dbReference type="ARBA" id="ARBA00023125"/>
    </source>
</evidence>
<evidence type="ECO:0000313" key="13">
    <source>
        <dbReference type="Proteomes" id="UP000324632"/>
    </source>
</evidence>
<dbReference type="FunFam" id="3.30.160.60:FF:000104">
    <property type="entry name" value="Transcriptional repressor protein YY1"/>
    <property type="match status" value="1"/>
</dbReference>
<accession>A0A5A9PEV5</accession>
<evidence type="ECO:0000256" key="1">
    <source>
        <dbReference type="ARBA" id="ARBA00004123"/>
    </source>
</evidence>
<feature type="domain" description="C2H2-type" evidence="11">
    <location>
        <begin position="270"/>
        <end position="297"/>
    </location>
</feature>
<dbReference type="Gene3D" id="3.30.160.60">
    <property type="entry name" value="Classic Zinc Finger"/>
    <property type="match status" value="4"/>
</dbReference>
<dbReference type="InterPro" id="IPR056436">
    <property type="entry name" value="Znf-C2H2_ZIC1-5/GLI1-3-like"/>
</dbReference>
<dbReference type="InterPro" id="IPR043359">
    <property type="entry name" value="GLI-like"/>
</dbReference>
<dbReference type="PROSITE" id="PS00028">
    <property type="entry name" value="ZINC_FINGER_C2H2_1"/>
    <property type="match status" value="2"/>
</dbReference>
<name>A0A5A9PEV5_9TELE</name>
<evidence type="ECO:0000256" key="4">
    <source>
        <dbReference type="ARBA" id="ARBA00022723"/>
    </source>
</evidence>
<dbReference type="PANTHER" id="PTHR45718">
    <property type="entry name" value="TRANSCRIPTIONAL ACTIVATOR CUBITUS INTERRUPTUS"/>
    <property type="match status" value="1"/>
</dbReference>
<dbReference type="SUPFAM" id="SSF57667">
    <property type="entry name" value="beta-beta-alpha zinc fingers"/>
    <property type="match status" value="2"/>
</dbReference>
<evidence type="ECO:0000313" key="12">
    <source>
        <dbReference type="EMBL" id="KAA0719197.1"/>
    </source>
</evidence>
<dbReference type="InterPro" id="IPR041643">
    <property type="entry name" value="Znf_ZIC"/>
</dbReference>
<keyword evidence="5" id="KW-0677">Repeat</keyword>
<feature type="domain" description="C2H2-type" evidence="11">
    <location>
        <begin position="211"/>
        <end position="239"/>
    </location>
</feature>
<dbReference type="InterPro" id="IPR013087">
    <property type="entry name" value="Znf_C2H2_type"/>
</dbReference>
<dbReference type="Proteomes" id="UP000324632">
    <property type="component" value="Chromosome 7"/>
</dbReference>
<proteinExistence type="inferred from homology"/>
<dbReference type="PANTHER" id="PTHR45718:SF4">
    <property type="entry name" value="TRANSCRIPTIONAL ACTIVATOR CUBITUS INTERRUPTUS"/>
    <property type="match status" value="1"/>
</dbReference>
<dbReference type="SMART" id="SM00355">
    <property type="entry name" value="ZnF_C2H2"/>
    <property type="match status" value="5"/>
</dbReference>
<evidence type="ECO:0000256" key="7">
    <source>
        <dbReference type="ARBA" id="ARBA00022833"/>
    </source>
</evidence>
<dbReference type="Pfam" id="PF18366">
    <property type="entry name" value="zf_ZIC"/>
    <property type="match status" value="1"/>
</dbReference>
<evidence type="ECO:0000256" key="5">
    <source>
        <dbReference type="ARBA" id="ARBA00022737"/>
    </source>
</evidence>
<evidence type="ECO:0000259" key="11">
    <source>
        <dbReference type="PROSITE" id="PS50157"/>
    </source>
</evidence>
<keyword evidence="6 10" id="KW-0863">Zinc-finger</keyword>
<dbReference type="Pfam" id="PF00096">
    <property type="entry name" value="zf-C2H2"/>
    <property type="match status" value="2"/>
</dbReference>
<dbReference type="AlphaFoldDB" id="A0A5A9PEV5"/>
<organism evidence="12 13">
    <name type="scientific">Triplophysa tibetana</name>
    <dbReference type="NCBI Taxonomy" id="1572043"/>
    <lineage>
        <taxon>Eukaryota</taxon>
        <taxon>Metazoa</taxon>
        <taxon>Chordata</taxon>
        <taxon>Craniata</taxon>
        <taxon>Vertebrata</taxon>
        <taxon>Euteleostomi</taxon>
        <taxon>Actinopterygii</taxon>
        <taxon>Neopterygii</taxon>
        <taxon>Teleostei</taxon>
        <taxon>Ostariophysi</taxon>
        <taxon>Cypriniformes</taxon>
        <taxon>Nemacheilidae</taxon>
        <taxon>Triplophysa</taxon>
    </lineage>
</organism>
<keyword evidence="4" id="KW-0479">Metal-binding</keyword>
<evidence type="ECO:0000256" key="3">
    <source>
        <dbReference type="ARBA" id="ARBA00022473"/>
    </source>
</evidence>
<dbReference type="GO" id="GO:0008270">
    <property type="term" value="F:zinc ion binding"/>
    <property type="evidence" value="ECO:0007669"/>
    <property type="project" value="UniProtKB-KW"/>
</dbReference>
<keyword evidence="3" id="KW-0217">Developmental protein</keyword>
<dbReference type="GO" id="GO:0000978">
    <property type="term" value="F:RNA polymerase II cis-regulatory region sequence-specific DNA binding"/>
    <property type="evidence" value="ECO:0007669"/>
    <property type="project" value="TreeGrafter"/>
</dbReference>
<keyword evidence="13" id="KW-1185">Reference proteome</keyword>
<feature type="domain" description="C2H2-type" evidence="11">
    <location>
        <begin position="183"/>
        <end position="210"/>
    </location>
</feature>
<sequence>MTALGSCFQMFMDNAPDVQPNGVGHGQQIAQCTPVYLPGEFWSYSHYHASATDFSQCDGTVFDVSWEQNDSTNYWYSIAECGFYREQMASWETNSHANLTQTEEGYFGENGQMREVTVFNSSDLYPKEANLNSDGFICQWLERTIGGLQACKKTYCTMRDLISHLSAQHVDGSVKSNYVCLWDDCPRKRKPFKAKYKLTNHIRVHTGEKPFQCSFGCRKRFARAENLKIHERTHTGEKPFRCTFDTCDRRFANSSDKQKHMRVHTSVQLYLCKFCNKSYSHGSSLRKHFKGLSRYAPTLAPMTMDVSGHDSTAPSVKLWRSCKNMGEV</sequence>
<comment type="similarity">
    <text evidence="2">Belongs to the GLI C2H2-type zinc-finger protein family.</text>
</comment>
<dbReference type="PROSITE" id="PS50157">
    <property type="entry name" value="ZINC_FINGER_C2H2_2"/>
    <property type="match status" value="4"/>
</dbReference>
<comment type="caution">
    <text evidence="12">The sequence shown here is derived from an EMBL/GenBank/DDBJ whole genome shotgun (WGS) entry which is preliminary data.</text>
</comment>
<reference evidence="12 13" key="1">
    <citation type="journal article" date="2019" name="Mol. Ecol. Resour.">
        <title>Chromosome-level genome assembly of Triplophysa tibetana, a fish adapted to the harsh high-altitude environment of the Tibetan Plateau.</title>
        <authorList>
            <person name="Yang X."/>
            <person name="Liu H."/>
            <person name="Ma Z."/>
            <person name="Zou Y."/>
            <person name="Zou M."/>
            <person name="Mao Y."/>
            <person name="Li X."/>
            <person name="Wang H."/>
            <person name="Chen T."/>
            <person name="Wang W."/>
            <person name="Yang R."/>
        </authorList>
    </citation>
    <scope>NUCLEOTIDE SEQUENCE [LARGE SCALE GENOMIC DNA]</scope>
    <source>
        <strain evidence="12">TTIB1903HZAU</strain>
        <tissue evidence="12">Muscle</tissue>
    </source>
</reference>
<dbReference type="Pfam" id="PF23561">
    <property type="entry name" value="zf-C2H2_15"/>
    <property type="match status" value="1"/>
</dbReference>
<evidence type="ECO:0000256" key="9">
    <source>
        <dbReference type="ARBA" id="ARBA00023242"/>
    </source>
</evidence>
<feature type="domain" description="C2H2-type" evidence="11">
    <location>
        <begin position="240"/>
        <end position="269"/>
    </location>
</feature>
<keyword evidence="8" id="KW-0238">DNA-binding</keyword>
<comment type="subcellular location">
    <subcellularLocation>
        <location evidence="1">Nucleus</location>
    </subcellularLocation>
</comment>
<dbReference type="FunFam" id="3.30.160.60:FF:000031">
    <property type="entry name" value="GLI family zinc finger 3"/>
    <property type="match status" value="1"/>
</dbReference>
<dbReference type="GO" id="GO:0005634">
    <property type="term" value="C:nucleus"/>
    <property type="evidence" value="ECO:0007669"/>
    <property type="project" value="UniProtKB-SubCell"/>
</dbReference>
<evidence type="ECO:0000256" key="10">
    <source>
        <dbReference type="PROSITE-ProRule" id="PRU00042"/>
    </source>
</evidence>
<dbReference type="GO" id="GO:0000981">
    <property type="term" value="F:DNA-binding transcription factor activity, RNA polymerase II-specific"/>
    <property type="evidence" value="ECO:0007669"/>
    <property type="project" value="TreeGrafter"/>
</dbReference>
<keyword evidence="7" id="KW-0862">Zinc</keyword>
<evidence type="ECO:0000256" key="2">
    <source>
        <dbReference type="ARBA" id="ARBA00010831"/>
    </source>
</evidence>
<gene>
    <name evidence="12" type="ORF">E1301_Tti006713</name>
</gene>
<dbReference type="FunFam" id="3.30.160.60:FF:000125">
    <property type="entry name" value="Putative zinc finger protein 143"/>
    <property type="match status" value="1"/>
</dbReference>
<dbReference type="InterPro" id="IPR036236">
    <property type="entry name" value="Znf_C2H2_sf"/>
</dbReference>
<evidence type="ECO:0000256" key="6">
    <source>
        <dbReference type="ARBA" id="ARBA00022771"/>
    </source>
</evidence>
<dbReference type="EMBL" id="SOYY01000007">
    <property type="protein sequence ID" value="KAA0719197.1"/>
    <property type="molecule type" value="Genomic_DNA"/>
</dbReference>
<keyword evidence="9" id="KW-0539">Nucleus</keyword>